<feature type="domain" description="N-acetyltransferase" evidence="1">
    <location>
        <begin position="124"/>
        <end position="276"/>
    </location>
</feature>
<dbReference type="STRING" id="1409788.NC99_32780"/>
<dbReference type="EMBL" id="LGIA01000175">
    <property type="protein sequence ID" value="KOH43919.1"/>
    <property type="molecule type" value="Genomic_DNA"/>
</dbReference>
<gene>
    <name evidence="2" type="ORF">NC99_32780</name>
</gene>
<name>A0A0L8V644_9BACT</name>
<reference evidence="3" key="1">
    <citation type="submission" date="2015-07" db="EMBL/GenBank/DDBJ databases">
        <title>Genome sequencing of Sunxiuqinia dokdonensis strain SK.</title>
        <authorList>
            <person name="Ahn S."/>
            <person name="Kim B.-C."/>
        </authorList>
    </citation>
    <scope>NUCLEOTIDE SEQUENCE [LARGE SCALE GENOMIC DNA]</scope>
    <source>
        <strain evidence="3">SK</strain>
    </source>
</reference>
<dbReference type="GO" id="GO:0008080">
    <property type="term" value="F:N-acetyltransferase activity"/>
    <property type="evidence" value="ECO:0007669"/>
    <property type="project" value="InterPro"/>
</dbReference>
<dbReference type="AlphaFoldDB" id="A0A0L8V644"/>
<dbReference type="Gene3D" id="3.40.630.30">
    <property type="match status" value="1"/>
</dbReference>
<protein>
    <recommendedName>
        <fullName evidence="1">N-acetyltransferase domain-containing protein</fullName>
    </recommendedName>
</protein>
<evidence type="ECO:0000313" key="2">
    <source>
        <dbReference type="EMBL" id="KOH43919.1"/>
    </source>
</evidence>
<dbReference type="InterPro" id="IPR016181">
    <property type="entry name" value="Acyl_CoA_acyltransferase"/>
</dbReference>
<evidence type="ECO:0000313" key="3">
    <source>
        <dbReference type="Proteomes" id="UP000036958"/>
    </source>
</evidence>
<accession>A0A0L8V644</accession>
<dbReference type="Proteomes" id="UP000036958">
    <property type="component" value="Unassembled WGS sequence"/>
</dbReference>
<dbReference type="PATRIC" id="fig|1409788.3.peg.3361"/>
<dbReference type="CDD" id="cd04301">
    <property type="entry name" value="NAT_SF"/>
    <property type="match status" value="1"/>
</dbReference>
<dbReference type="SUPFAM" id="SSF55729">
    <property type="entry name" value="Acyl-CoA N-acyltransferases (Nat)"/>
    <property type="match status" value="1"/>
</dbReference>
<sequence>MDLIEKIGHSLVHHGKFNNRIFLLKYDPNDRANITQKLNELARKNGYTKIIAKIPAAAQPVFLQDGFTQEAFIPAFYKGEDDVFFMSKFLSDERNASPNEALNTLANLLNEAPNNNGVALDDRFDLGLAKPEHAAEMSKIFGKVFATYPFPVTNPEYINKTMQDGSVIYFGVWDQDQLIGVSSAEVDAENKNAEMTDFAVLPDYRGHKLAYFLLKLMEEKLKEKEYKTLYTIARLNSPGMNKTFINHGYHFSGLLKNNTNISGQIESMNVYYKTIE</sequence>
<dbReference type="Pfam" id="PF00583">
    <property type="entry name" value="Acetyltransf_1"/>
    <property type="match status" value="1"/>
</dbReference>
<dbReference type="PROSITE" id="PS51186">
    <property type="entry name" value="GNAT"/>
    <property type="match status" value="1"/>
</dbReference>
<keyword evidence="3" id="KW-1185">Reference proteome</keyword>
<dbReference type="NCBIfam" id="TIGR03827">
    <property type="entry name" value="GNAT_ablB"/>
    <property type="match status" value="1"/>
</dbReference>
<organism evidence="2 3">
    <name type="scientific">Sunxiuqinia dokdonensis</name>
    <dbReference type="NCBI Taxonomy" id="1409788"/>
    <lineage>
        <taxon>Bacteria</taxon>
        <taxon>Pseudomonadati</taxon>
        <taxon>Bacteroidota</taxon>
        <taxon>Bacteroidia</taxon>
        <taxon>Marinilabiliales</taxon>
        <taxon>Prolixibacteraceae</taxon>
        <taxon>Sunxiuqinia</taxon>
    </lineage>
</organism>
<dbReference type="InterPro" id="IPR000182">
    <property type="entry name" value="GNAT_dom"/>
</dbReference>
<comment type="caution">
    <text evidence="2">The sequence shown here is derived from an EMBL/GenBank/DDBJ whole genome shotgun (WGS) entry which is preliminary data.</text>
</comment>
<proteinExistence type="predicted"/>
<dbReference type="InterPro" id="IPR022525">
    <property type="entry name" value="GNAT_AblB"/>
</dbReference>
<evidence type="ECO:0000259" key="1">
    <source>
        <dbReference type="PROSITE" id="PS51186"/>
    </source>
</evidence>